<protein>
    <submittedName>
        <fullName evidence="3">Transposase</fullName>
    </submittedName>
</protein>
<sequence length="318" mass="36494">MNNQYKQLTLKERYQIEGLNELGFSARTIATKMERSNKTIARELRRCLTSKYCAKAAHAHASTIRMQARKFTKRSQELIDKVEGSLKLSFTPEQIAGRLAREIPTLKVCCNTVYSIVFAQGWRHQLARQGKRYKPRKDTMAGAHLIPNRVDIDQRPKEVDDKQEIGHWEGDTVYGQDGYLVTLTERVTKLLLTCRVKNKTKKLVSKAIKKLLKPFKHVCHSITFDNGGEFAGHQSIAKALKCKTYFAKPYHSWQRGLNENTNGLLRRFYPKGFAIGQLTEQDIADTQMLINFRPRKSLNYLTPIEVLLNKRVSLIAAI</sequence>
<dbReference type="GO" id="GO:0032196">
    <property type="term" value="P:transposition"/>
    <property type="evidence" value="ECO:0007669"/>
    <property type="project" value="TreeGrafter"/>
</dbReference>
<dbReference type="Pfam" id="PF00665">
    <property type="entry name" value="rve"/>
    <property type="match status" value="1"/>
</dbReference>
<dbReference type="PANTHER" id="PTHR10948:SF23">
    <property type="entry name" value="TRANSPOSASE INSI FOR INSERTION SEQUENCE ELEMENT IS30A-RELATED"/>
    <property type="match status" value="1"/>
</dbReference>
<dbReference type="InterPro" id="IPR051917">
    <property type="entry name" value="Transposase-Integrase"/>
</dbReference>
<dbReference type="InterPro" id="IPR001584">
    <property type="entry name" value="Integrase_cat-core"/>
</dbReference>
<evidence type="ECO:0000313" key="4">
    <source>
        <dbReference type="Proteomes" id="UP000509371"/>
    </source>
</evidence>
<dbReference type="GO" id="GO:0005829">
    <property type="term" value="C:cytosol"/>
    <property type="evidence" value="ECO:0007669"/>
    <property type="project" value="TreeGrafter"/>
</dbReference>
<dbReference type="Proteomes" id="UP000509371">
    <property type="component" value="Chromosome"/>
</dbReference>
<dbReference type="Gene3D" id="1.10.10.60">
    <property type="entry name" value="Homeodomain-like"/>
    <property type="match status" value="1"/>
</dbReference>
<dbReference type="AlphaFoldDB" id="A0A859D0V9"/>
<dbReference type="EMBL" id="CP054301">
    <property type="protein sequence ID" value="QKK80341.1"/>
    <property type="molecule type" value="Genomic_DNA"/>
</dbReference>
<dbReference type="GO" id="GO:0004803">
    <property type="term" value="F:transposase activity"/>
    <property type="evidence" value="ECO:0007669"/>
    <property type="project" value="TreeGrafter"/>
</dbReference>
<gene>
    <name evidence="3" type="ORF">MP3633_1611</name>
</gene>
<accession>A0A859D0V9</accession>
<reference evidence="3 4" key="1">
    <citation type="submission" date="2020-06" db="EMBL/GenBank/DDBJ databases">
        <authorList>
            <person name="Voronona O.L."/>
            <person name="Aksenova E.I."/>
            <person name="Kunda M.S."/>
            <person name="Semenov A.N."/>
            <person name="Ryzhova N."/>
        </authorList>
    </citation>
    <scope>NUCLEOTIDE SEQUENCE [LARGE SCALE GENOMIC DNA]</scope>
    <source>
        <strain evidence="3 4">MPKMM3633</strain>
    </source>
</reference>
<organism evidence="3 4">
    <name type="scientific">Marinomonas primoryensis</name>
    <dbReference type="NCBI Taxonomy" id="178399"/>
    <lineage>
        <taxon>Bacteria</taxon>
        <taxon>Pseudomonadati</taxon>
        <taxon>Pseudomonadota</taxon>
        <taxon>Gammaproteobacteria</taxon>
        <taxon>Oceanospirillales</taxon>
        <taxon>Oceanospirillaceae</taxon>
        <taxon>Marinomonas</taxon>
    </lineage>
</organism>
<dbReference type="InterPro" id="IPR053392">
    <property type="entry name" value="Transposase_IS30-like"/>
</dbReference>
<dbReference type="GO" id="GO:0015074">
    <property type="term" value="P:DNA integration"/>
    <property type="evidence" value="ECO:0007669"/>
    <property type="project" value="InterPro"/>
</dbReference>
<dbReference type="InterPro" id="IPR036397">
    <property type="entry name" value="RNaseH_sf"/>
</dbReference>
<evidence type="ECO:0000313" key="3">
    <source>
        <dbReference type="EMBL" id="QKK80341.1"/>
    </source>
</evidence>
<dbReference type="GO" id="GO:0006310">
    <property type="term" value="P:DNA recombination"/>
    <property type="evidence" value="ECO:0007669"/>
    <property type="project" value="UniProtKB-KW"/>
</dbReference>
<dbReference type="Gene3D" id="3.30.420.10">
    <property type="entry name" value="Ribonuclease H-like superfamily/Ribonuclease H"/>
    <property type="match status" value="1"/>
</dbReference>
<dbReference type="InterPro" id="IPR012337">
    <property type="entry name" value="RNaseH-like_sf"/>
</dbReference>
<keyword evidence="1" id="KW-0233">DNA recombination</keyword>
<evidence type="ECO:0000259" key="2">
    <source>
        <dbReference type="PROSITE" id="PS50994"/>
    </source>
</evidence>
<proteinExistence type="predicted"/>
<dbReference type="GO" id="GO:0003676">
    <property type="term" value="F:nucleic acid binding"/>
    <property type="evidence" value="ECO:0007669"/>
    <property type="project" value="InterPro"/>
</dbReference>
<dbReference type="PROSITE" id="PS50994">
    <property type="entry name" value="INTEGRASE"/>
    <property type="match status" value="1"/>
</dbReference>
<dbReference type="NCBIfam" id="NF033563">
    <property type="entry name" value="transpos_IS30"/>
    <property type="match status" value="1"/>
</dbReference>
<evidence type="ECO:0000256" key="1">
    <source>
        <dbReference type="ARBA" id="ARBA00023172"/>
    </source>
</evidence>
<dbReference type="RefSeq" id="WP_176335122.1">
    <property type="nucleotide sequence ID" value="NZ_BAAAEF010000012.1"/>
</dbReference>
<dbReference type="KEGG" id="mpri:MP3633_1611"/>
<name>A0A859D0V9_9GAMM</name>
<dbReference type="Pfam" id="PF13936">
    <property type="entry name" value="HTH_38"/>
    <property type="match status" value="1"/>
</dbReference>
<feature type="domain" description="Integrase catalytic" evidence="2">
    <location>
        <begin position="152"/>
        <end position="311"/>
    </location>
</feature>
<dbReference type="PANTHER" id="PTHR10948">
    <property type="entry name" value="TRANSPOSASE"/>
    <property type="match status" value="1"/>
</dbReference>
<dbReference type="SUPFAM" id="SSF53098">
    <property type="entry name" value="Ribonuclease H-like"/>
    <property type="match status" value="1"/>
</dbReference>
<dbReference type="InterPro" id="IPR025246">
    <property type="entry name" value="IS30-like_HTH"/>
</dbReference>